<dbReference type="EMBL" id="GL379830">
    <property type="protein sequence ID" value="EGT50749.1"/>
    <property type="molecule type" value="Genomic_DNA"/>
</dbReference>
<proteinExistence type="predicted"/>
<organism evidence="3">
    <name type="scientific">Caenorhabditis brenneri</name>
    <name type="common">Nematode worm</name>
    <dbReference type="NCBI Taxonomy" id="135651"/>
    <lineage>
        <taxon>Eukaryota</taxon>
        <taxon>Metazoa</taxon>
        <taxon>Ecdysozoa</taxon>
        <taxon>Nematoda</taxon>
        <taxon>Chromadorea</taxon>
        <taxon>Rhabditida</taxon>
        <taxon>Rhabditina</taxon>
        <taxon>Rhabditomorpha</taxon>
        <taxon>Rhabditoidea</taxon>
        <taxon>Rhabditidae</taxon>
        <taxon>Peloderinae</taxon>
        <taxon>Caenorhabditis</taxon>
    </lineage>
</organism>
<reference evidence="3" key="1">
    <citation type="submission" date="2011-07" db="EMBL/GenBank/DDBJ databases">
        <authorList>
            <consortium name="Caenorhabditis brenneri Sequencing and Analysis Consortium"/>
            <person name="Wilson R.K."/>
        </authorList>
    </citation>
    <scope>NUCLEOTIDE SEQUENCE [LARGE SCALE GENOMIC DNA]</scope>
    <source>
        <strain evidence="3">PB2801</strain>
    </source>
</reference>
<protein>
    <submittedName>
        <fullName evidence="2">Uncharacterized protein</fullName>
    </submittedName>
</protein>
<evidence type="ECO:0000256" key="1">
    <source>
        <dbReference type="SAM" id="SignalP"/>
    </source>
</evidence>
<feature type="signal peptide" evidence="1">
    <location>
        <begin position="1"/>
        <end position="19"/>
    </location>
</feature>
<dbReference type="AlphaFoldDB" id="G0N2L1"/>
<keyword evidence="1" id="KW-0732">Signal</keyword>
<sequence length="147" mass="14713">MLLLKLILTFAVLAVFVTADPVGDLTNTVSGINPIDSIGPIFAVPAEGASFVEGAINNLPGRKRRGILPGNVAESSLEGKTFNPIDAIGPLFAVPAEGVSLAGEKLNKLKAKKAALLGGVMGGGLGGLIGGGGLMGGFRPSALEPEP</sequence>
<dbReference type="InParanoid" id="G0N2L1"/>
<gene>
    <name evidence="2" type="ORF">CAEBREN_22903</name>
</gene>
<accession>G0N2L1</accession>
<evidence type="ECO:0000313" key="2">
    <source>
        <dbReference type="EMBL" id="EGT50749.1"/>
    </source>
</evidence>
<keyword evidence="3" id="KW-1185">Reference proteome</keyword>
<feature type="chain" id="PRO_5003404370" evidence="1">
    <location>
        <begin position="20"/>
        <end position="147"/>
    </location>
</feature>
<dbReference type="HOGENOM" id="CLU_1769704_0_0_1"/>
<name>G0N2L1_CAEBE</name>
<evidence type="ECO:0000313" key="3">
    <source>
        <dbReference type="Proteomes" id="UP000008068"/>
    </source>
</evidence>
<dbReference type="Proteomes" id="UP000008068">
    <property type="component" value="Unassembled WGS sequence"/>
</dbReference>